<sequence length="298" mass="34471">MELKWLEDYLALVEYGNFSKAADARLVTQPAFGRRIRSLEDWLGVELVDRQQYPTTLTPIGREFTQQAQQWVEEFYSKRIELRERVSATKKIIFASQHSLTISFLPNWISNFDFLEDDVRIRVNANDLHNCLDTLMSDQSDFLLCYHSPEIFPQLDRESVLSLEVGTDYLIPVSGVDNHGNILHEPRKDEPLKLLNYPDESFFGRLLQRDYFSKRSAKLPLQIQCENSLSEGLKALAITGNGLAWLPKLAIVKELEQGTLIPSNDTLPTIKLKVMLYRKKIPRLSEVETIWNYVKSHI</sequence>
<dbReference type="PROSITE" id="PS50931">
    <property type="entry name" value="HTH_LYSR"/>
    <property type="match status" value="1"/>
</dbReference>
<name>A0ABT4JTU0_9GAMM</name>
<dbReference type="PANTHER" id="PTHR30126">
    <property type="entry name" value="HTH-TYPE TRANSCRIPTIONAL REGULATOR"/>
    <property type="match status" value="1"/>
</dbReference>
<keyword evidence="3" id="KW-0238">DNA-binding</keyword>
<dbReference type="SUPFAM" id="SSF53850">
    <property type="entry name" value="Periplasmic binding protein-like II"/>
    <property type="match status" value="1"/>
</dbReference>
<evidence type="ECO:0000313" key="6">
    <source>
        <dbReference type="EMBL" id="MCZ2721777.1"/>
    </source>
</evidence>
<dbReference type="Proteomes" id="UP001149719">
    <property type="component" value="Unassembled WGS sequence"/>
</dbReference>
<feature type="domain" description="HTH lysR-type" evidence="5">
    <location>
        <begin position="1"/>
        <end position="58"/>
    </location>
</feature>
<organism evidence="6 7">
    <name type="scientific">Marinomonas phaeophyticola</name>
    <dbReference type="NCBI Taxonomy" id="3004091"/>
    <lineage>
        <taxon>Bacteria</taxon>
        <taxon>Pseudomonadati</taxon>
        <taxon>Pseudomonadota</taxon>
        <taxon>Gammaproteobacteria</taxon>
        <taxon>Oceanospirillales</taxon>
        <taxon>Oceanospirillaceae</taxon>
        <taxon>Marinomonas</taxon>
    </lineage>
</organism>
<dbReference type="InterPro" id="IPR005119">
    <property type="entry name" value="LysR_subst-bd"/>
</dbReference>
<dbReference type="Gene3D" id="1.10.10.10">
    <property type="entry name" value="Winged helix-like DNA-binding domain superfamily/Winged helix DNA-binding domain"/>
    <property type="match status" value="1"/>
</dbReference>
<reference evidence="6" key="1">
    <citation type="submission" date="2022-12" db="EMBL/GenBank/DDBJ databases">
        <title>Marinomonas 15G1-11 sp. nov, isolated from marine algae.</title>
        <authorList>
            <person name="Butt M."/>
            <person name="Choi D.G."/>
            <person name="Kim J.M."/>
            <person name="Lee J.K."/>
            <person name="Baek J.H."/>
            <person name="Jeon C.O."/>
        </authorList>
    </citation>
    <scope>NUCLEOTIDE SEQUENCE</scope>
    <source>
        <strain evidence="6">15G1-11</strain>
    </source>
</reference>
<dbReference type="Pfam" id="PF00126">
    <property type="entry name" value="HTH_1"/>
    <property type="match status" value="1"/>
</dbReference>
<evidence type="ECO:0000256" key="3">
    <source>
        <dbReference type="ARBA" id="ARBA00023125"/>
    </source>
</evidence>
<evidence type="ECO:0000256" key="2">
    <source>
        <dbReference type="ARBA" id="ARBA00023015"/>
    </source>
</evidence>
<dbReference type="InterPro" id="IPR036390">
    <property type="entry name" value="WH_DNA-bd_sf"/>
</dbReference>
<keyword evidence="4" id="KW-0804">Transcription</keyword>
<accession>A0ABT4JTU0</accession>
<dbReference type="PRINTS" id="PR00039">
    <property type="entry name" value="HTHLYSR"/>
</dbReference>
<dbReference type="RefSeq" id="WP_269124849.1">
    <property type="nucleotide sequence ID" value="NZ_JAPUBN010000014.1"/>
</dbReference>
<keyword evidence="2" id="KW-0805">Transcription regulation</keyword>
<evidence type="ECO:0000256" key="1">
    <source>
        <dbReference type="ARBA" id="ARBA00009437"/>
    </source>
</evidence>
<dbReference type="InterPro" id="IPR000847">
    <property type="entry name" value="LysR_HTH_N"/>
</dbReference>
<comment type="caution">
    <text evidence="6">The sequence shown here is derived from an EMBL/GenBank/DDBJ whole genome shotgun (WGS) entry which is preliminary data.</text>
</comment>
<dbReference type="Pfam" id="PF03466">
    <property type="entry name" value="LysR_substrate"/>
    <property type="match status" value="1"/>
</dbReference>
<evidence type="ECO:0000313" key="7">
    <source>
        <dbReference type="Proteomes" id="UP001149719"/>
    </source>
</evidence>
<comment type="similarity">
    <text evidence="1">Belongs to the LysR transcriptional regulatory family.</text>
</comment>
<protein>
    <submittedName>
        <fullName evidence="6">LysR family transcriptional regulator</fullName>
    </submittedName>
</protein>
<proteinExistence type="inferred from homology"/>
<dbReference type="EMBL" id="JAPUBN010000014">
    <property type="protein sequence ID" value="MCZ2721777.1"/>
    <property type="molecule type" value="Genomic_DNA"/>
</dbReference>
<dbReference type="PANTHER" id="PTHR30126:SF2">
    <property type="entry name" value="HTH-TYPE TRANSCRIPTIONAL REGULATOR YJIE"/>
    <property type="match status" value="1"/>
</dbReference>
<gene>
    <name evidence="6" type="ORF">O1D97_08960</name>
</gene>
<evidence type="ECO:0000256" key="4">
    <source>
        <dbReference type="ARBA" id="ARBA00023163"/>
    </source>
</evidence>
<evidence type="ECO:0000259" key="5">
    <source>
        <dbReference type="PROSITE" id="PS50931"/>
    </source>
</evidence>
<keyword evidence="7" id="KW-1185">Reference proteome</keyword>
<dbReference type="InterPro" id="IPR036388">
    <property type="entry name" value="WH-like_DNA-bd_sf"/>
</dbReference>
<dbReference type="SUPFAM" id="SSF46785">
    <property type="entry name" value="Winged helix' DNA-binding domain"/>
    <property type="match status" value="1"/>
</dbReference>